<dbReference type="Pfam" id="PF20248">
    <property type="entry name" value="DUF6603"/>
    <property type="match status" value="1"/>
</dbReference>
<accession>A1ZRJ7</accession>
<name>A1ZRJ7_MICM2</name>
<dbReference type="Proteomes" id="UP000004095">
    <property type="component" value="Unassembled WGS sequence"/>
</dbReference>
<evidence type="ECO:0000313" key="3">
    <source>
        <dbReference type="EMBL" id="EAY26902.1"/>
    </source>
</evidence>
<sequence>MTNLNKTIKSTDSTAHSKLLSLLEVFALELGEVQVSSTNAYTQVSAGKASLLNQINVATTFTETRQTRGNKVKLAADLASLSLADLAPLLGLNPGYELLYGLLEFSDVHLEATAFDQHDWEELTISGTVPAANQESWKFLELEVGNPLPLKDLTLAVNVRHQSGSFRKRYRVTVTGKLTLSGQDLTVELSLPIGNTGTWSLRLLPPGVNFNLTGLAQLAMGSNAFNDLPTQIKNLPDFDLQHLEIHFDPSAKKVYDLSFGLQTTGAWNILPDDGSVLALKQLGLELVIRQNGNGGYSYQGQVKGAAHVGSFDIEATIPLPLRGAVTLQTQSTQALPSLGAFTDLLGGTALTSLLPEGLSSSFSSNLKNLRLVIDLDKKQLHEFDLSLSAATPWPIWENHLEIQELDLQVLLQRSSNGWQTSGSLQGKGTLEEVALALRIDKPINNPWQITLLEPISFGLDGVKNLTEVDLTSDGNNTLPSALKNDNAVGVTLREFELQVQKDSPKIPYLAVYIESQGRLEIIPGLSLQEVACVLQIENPLDNATRKTTGQIGGTIQIGEHPLRLVSTKNDQNSGWTYQGSTDLGDDISLTSLLQTLFSGLGVNLPDNLPELTVRNLELTYSPTAKTMAFKGASTLKISEQLEGDFTINVDHAPDKFTFEGAGAIRVGGAAFELNTQYDSQQPNEWAFSAQTVGAVELAQLLREMLEAVYLPAPEVLPVNLMVENALLETKPRLKYYHLAGDVALNAKIAQFSLDLRVALELTHPAQASNQSVATKAWQVVLEAASELDIAGVGVQLKGNYQTGQGWILSGSTAPNQVIPIGTLMADIAQKFGVSSDQLSILNGIEFKNLKADLNTGSRNYAFGGEVDFAIASGKTVSLRPHIALTRQQGNAYKKEFAGHLEIPLGDQTLKFDLIFDKSNTNSLMLAAYHNDNPADISLSELLEKVGIGGVPDVLKIRLREAALAHQKTSIGGNNETTQNLFTAQVDGGLNLSALPLVGKMFPVGESITLQVQLLMASAGFSQANLGEINALLPEGISHLQTEQDITQGTHLEAKLQVADDLFHLDLPVAVNENPEEPNPNGSNLPPEPLKTTADSTDDGTKWFALQKNLGPVHFHRIGLGYGGGKIKAALDASFALGGLTISLDGLSVSSPLTKFSPSFDLKGLGIDYHNDALEIGGAFLRETVDGEDEYDGTAILKMEEFSLGAIGSYTKQEGHPSLFIFATLDAPLGGPPFFFVKGLSAGFGYNRALRMPTSADKVLDFPLVAEAMQGQAGNTSPNLSDELEKIHLYIPPAIGQMFLAVGVNFSSFELIESSMLLAASFGNRFELDLLGVSTLVTPPAEAGGNEEALAVVQMALKGAFIPDEGFVGLMGVLTPQSYVLSKDCHLTGGFAAYSWLKGEHAGDFVMTVGGYHPAFAKPAHYPSVPRVGFNWALDSHTSIKGDMYYALCAHALMAGGHLEAMYHNGNLRAWFKMGADFLISWKPYHYDISLYIDIGASYTYHFFGTHHITVDLGADVHIWGPKFAGHARIHIWIVSIGVSFGSSSGKTLQPIDWDNFKKGFLPKEDDKYLSVNVKDGLVSKGKDDTHLGAINPKHFAIVTDGVIPAKEVTWGSQSVPKTWNTAFGIAPMDKAADKVSSSQTIKLTREGGDYTQNLKYKPVTKKVPAAMWGQKLQHNLNDARFVDNAFAGLEITAKESTPGHSQLVDRDFVKYETTALGGAIGWETRNPFTKNVGDAEAKEKINNSIVVAKSEGEDKKNKNADILNALGLGNATVDLNDKVADHFVLAPQVEEVPQVTPA</sequence>
<gene>
    <name evidence="3" type="ORF">M23134_03553</name>
</gene>
<dbReference type="InterPro" id="IPR046538">
    <property type="entry name" value="DUF6603"/>
</dbReference>
<keyword evidence="4" id="KW-1185">Reference proteome</keyword>
<feature type="region of interest" description="Disordered" evidence="1">
    <location>
        <begin position="1070"/>
        <end position="1097"/>
    </location>
</feature>
<comment type="caution">
    <text evidence="3">The sequence shown here is derived from an EMBL/GenBank/DDBJ whole genome shotgun (WGS) entry which is preliminary data.</text>
</comment>
<evidence type="ECO:0000259" key="2">
    <source>
        <dbReference type="Pfam" id="PF20248"/>
    </source>
</evidence>
<dbReference type="eggNOG" id="COG0419">
    <property type="taxonomic scope" value="Bacteria"/>
</dbReference>
<organism evidence="3 4">
    <name type="scientific">Microscilla marina ATCC 23134</name>
    <dbReference type="NCBI Taxonomy" id="313606"/>
    <lineage>
        <taxon>Bacteria</taxon>
        <taxon>Pseudomonadati</taxon>
        <taxon>Bacteroidota</taxon>
        <taxon>Cytophagia</taxon>
        <taxon>Cytophagales</taxon>
        <taxon>Microscillaceae</taxon>
        <taxon>Microscilla</taxon>
    </lineage>
</organism>
<dbReference type="EMBL" id="AAWS01000028">
    <property type="protein sequence ID" value="EAY26902.1"/>
    <property type="molecule type" value="Genomic_DNA"/>
</dbReference>
<protein>
    <submittedName>
        <fullName evidence="3">Putative transcriptional activator srcap-like protein</fullName>
    </submittedName>
</protein>
<feature type="domain" description="DUF6603" evidence="2">
    <location>
        <begin position="1105"/>
        <end position="1582"/>
    </location>
</feature>
<proteinExistence type="predicted"/>
<evidence type="ECO:0000256" key="1">
    <source>
        <dbReference type="SAM" id="MobiDB-lite"/>
    </source>
</evidence>
<evidence type="ECO:0000313" key="4">
    <source>
        <dbReference type="Proteomes" id="UP000004095"/>
    </source>
</evidence>
<dbReference type="RefSeq" id="WP_002700013.1">
    <property type="nucleotide sequence ID" value="NZ_AAWS01000028.1"/>
</dbReference>
<reference evidence="3 4" key="1">
    <citation type="submission" date="2007-01" db="EMBL/GenBank/DDBJ databases">
        <authorList>
            <person name="Haygood M."/>
            <person name="Podell S."/>
            <person name="Anderson C."/>
            <person name="Hopkinson B."/>
            <person name="Roe K."/>
            <person name="Barbeau K."/>
            <person name="Gaasterland T."/>
            <person name="Ferriera S."/>
            <person name="Johnson J."/>
            <person name="Kravitz S."/>
            <person name="Beeson K."/>
            <person name="Sutton G."/>
            <person name="Rogers Y.-H."/>
            <person name="Friedman R."/>
            <person name="Frazier M."/>
            <person name="Venter J.C."/>
        </authorList>
    </citation>
    <scope>NUCLEOTIDE SEQUENCE [LARGE SCALE GENOMIC DNA]</scope>
    <source>
        <strain evidence="3 4">ATCC 23134</strain>
    </source>
</reference>
<dbReference type="OrthoDB" id="535891at2"/>